<dbReference type="AlphaFoldDB" id="A0A8E2AYW3"/>
<accession>A0A8E2AYW3</accession>
<dbReference type="InterPro" id="IPR006035">
    <property type="entry name" value="Ureohydrolase"/>
</dbReference>
<dbReference type="Proteomes" id="UP000250043">
    <property type="component" value="Unassembled WGS sequence"/>
</dbReference>
<dbReference type="PANTHER" id="PTHR11358">
    <property type="entry name" value="ARGINASE/AGMATINASE"/>
    <property type="match status" value="1"/>
</dbReference>
<protein>
    <submittedName>
        <fullName evidence="3">Arginase/deacetylase</fullName>
    </submittedName>
</protein>
<name>A0A8E2AYW3_9APHY</name>
<keyword evidence="4" id="KW-1185">Reference proteome</keyword>
<evidence type="ECO:0000256" key="2">
    <source>
        <dbReference type="SAM" id="SignalP"/>
    </source>
</evidence>
<evidence type="ECO:0000256" key="1">
    <source>
        <dbReference type="PROSITE-ProRule" id="PRU00742"/>
    </source>
</evidence>
<dbReference type="EMBL" id="KV722400">
    <property type="protein sequence ID" value="OCH90617.1"/>
    <property type="molecule type" value="Genomic_DNA"/>
</dbReference>
<dbReference type="GO" id="GO:0008783">
    <property type="term" value="F:agmatinase activity"/>
    <property type="evidence" value="ECO:0007669"/>
    <property type="project" value="TreeGrafter"/>
</dbReference>
<sequence>MLLPSASLCIALFAFLDGVIAQQESLAGTNYPQVFDEGVDFTQLFSPKLTHIERWSQTSWNGLVTFARSNPLRCFGVDSAIPFDVAVLGAPFDTATSYRPGARFGPNGIRQGSRHLNVARINVPQKIRVTDFLEVADCGDVPMVLTDNKVALRQLELANAALLSRTSLRTHGDKSLAKDGKFHPRVLALGGDHTITLPLLRGVVDIYGPVSVIHFDSHIDTWKPQRMEDSPWEPGQEIPLSHDNYLWHAYKEGLLASNNTNIHVGIRGALDSWDDYRDDHEAGFVISHADDLEEIGWKGVVTKIRDTVGDNPVYISFDIDVIELGMAPATGTPEIGGITTREIKKILQGLSGLKIIGADIVEVAPGTSANLNIQESIATFSLLLAYDTQDEITQIVAANIGWHILALMAKTPLVA</sequence>
<dbReference type="PROSITE" id="PS51409">
    <property type="entry name" value="ARGINASE_2"/>
    <property type="match status" value="1"/>
</dbReference>
<dbReference type="Gene3D" id="3.40.800.10">
    <property type="entry name" value="Ureohydrolase domain"/>
    <property type="match status" value="1"/>
</dbReference>
<dbReference type="CDD" id="cd11592">
    <property type="entry name" value="Agmatinase_PAH"/>
    <property type="match status" value="1"/>
</dbReference>
<dbReference type="InterPro" id="IPR023696">
    <property type="entry name" value="Ureohydrolase_dom_sf"/>
</dbReference>
<dbReference type="PRINTS" id="PR00116">
    <property type="entry name" value="ARGINASE"/>
</dbReference>
<dbReference type="GO" id="GO:0046872">
    <property type="term" value="F:metal ion binding"/>
    <property type="evidence" value="ECO:0007669"/>
    <property type="project" value="InterPro"/>
</dbReference>
<dbReference type="Pfam" id="PF00491">
    <property type="entry name" value="Arginase"/>
    <property type="match status" value="1"/>
</dbReference>
<evidence type="ECO:0000313" key="4">
    <source>
        <dbReference type="Proteomes" id="UP000250043"/>
    </source>
</evidence>
<reference evidence="3 4" key="1">
    <citation type="submission" date="2016-07" db="EMBL/GenBank/DDBJ databases">
        <title>Draft genome of the white-rot fungus Obba rivulosa 3A-2.</title>
        <authorList>
            <consortium name="DOE Joint Genome Institute"/>
            <person name="Miettinen O."/>
            <person name="Riley R."/>
            <person name="Acob R."/>
            <person name="Barry K."/>
            <person name="Cullen D."/>
            <person name="De Vries R."/>
            <person name="Hainaut M."/>
            <person name="Hatakka A."/>
            <person name="Henrissat B."/>
            <person name="Hilden K."/>
            <person name="Kuo R."/>
            <person name="Labutti K."/>
            <person name="Lipzen A."/>
            <person name="Makela M.R."/>
            <person name="Sandor L."/>
            <person name="Spatafora J.W."/>
            <person name="Grigoriev I.V."/>
            <person name="Hibbett D.S."/>
        </authorList>
    </citation>
    <scope>NUCLEOTIDE SEQUENCE [LARGE SCALE GENOMIC DNA]</scope>
    <source>
        <strain evidence="3 4">3A-2</strain>
    </source>
</reference>
<evidence type="ECO:0000313" key="3">
    <source>
        <dbReference type="EMBL" id="OCH90617.1"/>
    </source>
</evidence>
<feature type="signal peptide" evidence="2">
    <location>
        <begin position="1"/>
        <end position="21"/>
    </location>
</feature>
<organism evidence="3 4">
    <name type="scientific">Obba rivulosa</name>
    <dbReference type="NCBI Taxonomy" id="1052685"/>
    <lineage>
        <taxon>Eukaryota</taxon>
        <taxon>Fungi</taxon>
        <taxon>Dikarya</taxon>
        <taxon>Basidiomycota</taxon>
        <taxon>Agaricomycotina</taxon>
        <taxon>Agaricomycetes</taxon>
        <taxon>Polyporales</taxon>
        <taxon>Gelatoporiaceae</taxon>
        <taxon>Obba</taxon>
    </lineage>
</organism>
<dbReference type="PANTHER" id="PTHR11358:SF30">
    <property type="entry name" value="AGMATINASE 1-RELATED"/>
    <property type="match status" value="1"/>
</dbReference>
<feature type="chain" id="PRO_5034928272" evidence="2">
    <location>
        <begin position="22"/>
        <end position="415"/>
    </location>
</feature>
<comment type="similarity">
    <text evidence="1">Belongs to the arginase family.</text>
</comment>
<dbReference type="OrthoDB" id="288726at2759"/>
<dbReference type="GO" id="GO:0033389">
    <property type="term" value="P:putrescine biosynthetic process from arginine, via agmatine"/>
    <property type="evidence" value="ECO:0007669"/>
    <property type="project" value="TreeGrafter"/>
</dbReference>
<dbReference type="SUPFAM" id="SSF52768">
    <property type="entry name" value="Arginase/deacetylase"/>
    <property type="match status" value="1"/>
</dbReference>
<gene>
    <name evidence="3" type="ORF">OBBRIDRAFT_825806</name>
</gene>
<keyword evidence="2" id="KW-0732">Signal</keyword>
<proteinExistence type="inferred from homology"/>